<dbReference type="SUPFAM" id="SSF52540">
    <property type="entry name" value="P-loop containing nucleoside triphosphate hydrolases"/>
    <property type="match status" value="1"/>
</dbReference>
<name>A0A8C7ZMW7_9TELE</name>
<feature type="coiled-coil region" evidence="4">
    <location>
        <begin position="672"/>
        <end position="809"/>
    </location>
</feature>
<reference evidence="6" key="1">
    <citation type="submission" date="2025-08" db="UniProtKB">
        <authorList>
            <consortium name="Ensembl"/>
        </authorList>
    </citation>
    <scope>IDENTIFICATION</scope>
</reference>
<proteinExistence type="predicted"/>
<dbReference type="GO" id="GO:0005524">
    <property type="term" value="F:ATP binding"/>
    <property type="evidence" value="ECO:0007669"/>
    <property type="project" value="InterPro"/>
</dbReference>
<comment type="subcellular location">
    <subcellularLocation>
        <location evidence="1">Chromosome</location>
    </subcellularLocation>
</comment>
<dbReference type="Gene3D" id="3.30.70.1620">
    <property type="match status" value="1"/>
</dbReference>
<evidence type="ECO:0000256" key="4">
    <source>
        <dbReference type="SAM" id="Coils"/>
    </source>
</evidence>
<dbReference type="InterPro" id="IPR036277">
    <property type="entry name" value="SMC_hinge_sf"/>
</dbReference>
<dbReference type="Proteomes" id="UP000694383">
    <property type="component" value="Unplaced"/>
</dbReference>
<dbReference type="InterPro" id="IPR024704">
    <property type="entry name" value="SMC"/>
</dbReference>
<reference evidence="6" key="2">
    <citation type="submission" date="2025-09" db="UniProtKB">
        <authorList>
            <consortium name="Ensembl"/>
        </authorList>
    </citation>
    <scope>IDENTIFICATION</scope>
</reference>
<dbReference type="SUPFAM" id="SSF75553">
    <property type="entry name" value="Smc hinge domain"/>
    <property type="match status" value="1"/>
</dbReference>
<feature type="coiled-coil region" evidence="4">
    <location>
        <begin position="403"/>
        <end position="493"/>
    </location>
</feature>
<organism evidence="6 7">
    <name type="scientific">Oryzias sinensis</name>
    <name type="common">Chinese medaka</name>
    <dbReference type="NCBI Taxonomy" id="183150"/>
    <lineage>
        <taxon>Eukaryota</taxon>
        <taxon>Metazoa</taxon>
        <taxon>Chordata</taxon>
        <taxon>Craniata</taxon>
        <taxon>Vertebrata</taxon>
        <taxon>Euteleostomi</taxon>
        <taxon>Actinopterygii</taxon>
        <taxon>Neopterygii</taxon>
        <taxon>Teleostei</taxon>
        <taxon>Neoteleostei</taxon>
        <taxon>Acanthomorphata</taxon>
        <taxon>Ovalentaria</taxon>
        <taxon>Atherinomorphae</taxon>
        <taxon>Beloniformes</taxon>
        <taxon>Adrianichthyidae</taxon>
        <taxon>Oryziinae</taxon>
        <taxon>Oryzias</taxon>
    </lineage>
</organism>
<dbReference type="InterPro" id="IPR027417">
    <property type="entry name" value="P-loop_NTPase"/>
</dbReference>
<dbReference type="Pfam" id="PF02463">
    <property type="entry name" value="SMC_N"/>
    <property type="match status" value="2"/>
</dbReference>
<dbReference type="GO" id="GO:0016887">
    <property type="term" value="F:ATP hydrolysis activity"/>
    <property type="evidence" value="ECO:0007669"/>
    <property type="project" value="InterPro"/>
</dbReference>
<keyword evidence="3 4" id="KW-0175">Coiled coil</keyword>
<dbReference type="AlphaFoldDB" id="A0A8C7ZMW7"/>
<dbReference type="InterPro" id="IPR010935">
    <property type="entry name" value="SMC_hinge"/>
</dbReference>
<keyword evidence="7" id="KW-1185">Reference proteome</keyword>
<evidence type="ECO:0000313" key="6">
    <source>
        <dbReference type="Ensembl" id="ENSOSIP00000044280.1"/>
    </source>
</evidence>
<keyword evidence="2" id="KW-0158">Chromosome</keyword>
<dbReference type="GeneTree" id="ENSGT00550000074857"/>
<dbReference type="Gene3D" id="3.40.50.300">
    <property type="entry name" value="P-loop containing nucleotide triphosphate hydrolases"/>
    <property type="match status" value="2"/>
</dbReference>
<dbReference type="SMART" id="SM00968">
    <property type="entry name" value="SMC_hinge"/>
    <property type="match status" value="1"/>
</dbReference>
<dbReference type="FunFam" id="1.20.1060.20:FF:000005">
    <property type="entry name" value="Structural maintenance of chromosomes 2"/>
    <property type="match status" value="1"/>
</dbReference>
<sequence>MHIKSIIIEGFKSYAQRTEINGFDPLFNAITGLNGSGKSNILDSICFLLGISNLSHVRASNLQDLVYKNGQGGITKATVSITFDNSNKSQSPLGFETHDEITVTRQVRKVHNYLISQFIKHFLLLDHECFLHKGCYRRQEQISDQWGQCQQHQGILAMIEEAAGTRMYECKKISAQRTIEKKEAKLREIQTILDEEITPTMQKLQEERSSYLEYQKLMREIQHLSRLYVAWLFVCAEETKVKSAENLKVMQGNIVKMQAQVAENESKIQELSAQIQELQKKNDQEVNGELKTLEMSLASVQREDAKAQSSLDLKKQNLKEETKKRKELVKSMEEDKKVLVVKEKEVSKLSEQLQALQVEGQRNTAELEAAEQHFKAVSAGLSTNEDGEEATLAGQMMACKNEMSKADTEAKQAQMTLKHAQAELKTKQAEMKKMDSGYKKDQDTFKAVKSSREKLEAELAKLNYEEESLMEKRRQLSREVAHLKETFDRLMSRFPSLRFEYKDPERGWDRSKVKGLLANLISVSDVSYATALEVVAGGRLYNIVVDTEVTGKKLLEKGELQRRYTIIPLNKISAKTLNDKVIHTAKRLVGEDNVHTALSLVGYESDLRKAMEYVFGSTLVCDTLDNAKKVAFDKQVMTKTVTLGGDIFDPQGTLSGGARSQSASILSSLQEVKDVQDSLSDKEAKLQDTERQMSSLKGTAEKYRQLKQQHELKVEEEQILQTKLQQSSFHQQQEELERLQKAIDESEATLRLTKELQKRAEEKYKVLENKMKNAEAEREKELKAAQEKLNKAKAKADAFNKTLKQKQQVNCLFLRCSCHLQVARMLEEHDWIQSERHFFGQPNSSYDFKVNNPREAGQRLKKLEETTSKLERNVNKRAMNMLNEAEERYNDLMKKKRIVENDKAKILQTIEELDQKKNEALNLAWQKVNKDFGSIFSTLLPGATAKLAPQQGCGVLDGLEFKVALGDTWKENLTELSGGQRSLVALSLILAMLLFKPAPIYILDEVDAALDLSHTQNIGQMLRTHFRRSQFVVVSLKDGMFTNANVLFKTKFVDGMSTVTRTALSQSDANLY</sequence>
<dbReference type="Pfam" id="PF06470">
    <property type="entry name" value="SMC_hinge"/>
    <property type="match status" value="1"/>
</dbReference>
<evidence type="ECO:0000256" key="1">
    <source>
        <dbReference type="ARBA" id="ARBA00004286"/>
    </source>
</evidence>
<evidence type="ECO:0000259" key="5">
    <source>
        <dbReference type="SMART" id="SM00968"/>
    </source>
</evidence>
<dbReference type="PANTHER" id="PTHR43977">
    <property type="entry name" value="STRUCTURAL MAINTENANCE OF CHROMOSOMES PROTEIN 3"/>
    <property type="match status" value="1"/>
</dbReference>
<dbReference type="GO" id="GO:0005694">
    <property type="term" value="C:chromosome"/>
    <property type="evidence" value="ECO:0007669"/>
    <property type="project" value="UniProtKB-SubCell"/>
</dbReference>
<dbReference type="GO" id="GO:0051276">
    <property type="term" value="P:chromosome organization"/>
    <property type="evidence" value="ECO:0007669"/>
    <property type="project" value="InterPro"/>
</dbReference>
<dbReference type="FunFam" id="3.40.50.300:FF:000385">
    <property type="entry name" value="Structural maintenance of chromosomes 2"/>
    <property type="match status" value="1"/>
</dbReference>
<dbReference type="PIRSF" id="PIRSF005719">
    <property type="entry name" value="SMC"/>
    <property type="match status" value="1"/>
</dbReference>
<protein>
    <submittedName>
        <fullName evidence="6">Structural maintenance of chromosomes 2</fullName>
    </submittedName>
</protein>
<accession>A0A8C7ZMW7</accession>
<feature type="coiled-coil region" evidence="4">
    <location>
        <begin position="875"/>
        <end position="923"/>
    </location>
</feature>
<evidence type="ECO:0000256" key="3">
    <source>
        <dbReference type="ARBA" id="ARBA00023054"/>
    </source>
</evidence>
<dbReference type="InterPro" id="IPR003395">
    <property type="entry name" value="RecF/RecN/SMC_N"/>
</dbReference>
<dbReference type="Gene3D" id="1.10.287.1490">
    <property type="match status" value="1"/>
</dbReference>
<evidence type="ECO:0000256" key="2">
    <source>
        <dbReference type="ARBA" id="ARBA00022454"/>
    </source>
</evidence>
<dbReference type="Gene3D" id="1.20.1060.20">
    <property type="match status" value="1"/>
</dbReference>
<feature type="domain" description="SMC hinge" evidence="5">
    <location>
        <begin position="511"/>
        <end position="631"/>
    </location>
</feature>
<dbReference type="Ensembl" id="ENSOSIT00000046595.1">
    <property type="protein sequence ID" value="ENSOSIP00000044280.1"/>
    <property type="gene ID" value="ENSOSIG00000021184.1"/>
</dbReference>
<dbReference type="FunFam" id="3.30.70.1620:FF:000005">
    <property type="entry name" value="Structural maintenance of chromosomes 2"/>
    <property type="match status" value="1"/>
</dbReference>
<feature type="coiled-coil region" evidence="4">
    <location>
        <begin position="254"/>
        <end position="373"/>
    </location>
</feature>
<evidence type="ECO:0000313" key="7">
    <source>
        <dbReference type="Proteomes" id="UP000694383"/>
    </source>
</evidence>